<dbReference type="RefSeq" id="XP_037143331.1">
    <property type="nucleotide sequence ID" value="XM_037287436.1"/>
</dbReference>
<keyword evidence="7 10" id="KW-1133">Transmembrane helix</keyword>
<evidence type="ECO:0000256" key="9">
    <source>
        <dbReference type="ARBA" id="ARBA00023136"/>
    </source>
</evidence>
<keyword evidence="5 10" id="KW-0999">Mitochondrion inner membrane</keyword>
<evidence type="ECO:0000256" key="8">
    <source>
        <dbReference type="ARBA" id="ARBA00023128"/>
    </source>
</evidence>
<keyword evidence="6 10" id="KW-0809">Transit peptide</keyword>
<dbReference type="Gene3D" id="4.10.49.10">
    <property type="entry name" value="Cytochrome c oxidase subunit VIIc"/>
    <property type="match status" value="1"/>
</dbReference>
<comment type="subcellular location">
    <subcellularLocation>
        <location evidence="1 10">Mitochondrion inner membrane</location>
        <topology evidence="1 10">Single-pass membrane protein</topology>
    </subcellularLocation>
</comment>
<accession>A0A7H9AZF8</accession>
<evidence type="ECO:0000256" key="10">
    <source>
        <dbReference type="RuleBase" id="RU368123"/>
    </source>
</evidence>
<comment type="function">
    <text evidence="10">Component of the cytochrome c oxidase, the last enzyme in the mitochondrial electron transport chain which drives oxidative phosphorylation. The respiratory chain contains 3 multisubunit complexes succinate dehydrogenase (complex II, CII), ubiquinol-cytochrome c oxidoreductase (cytochrome b-c1 complex, complex III, CIII) and cytochrome c oxidase (complex IV, CIV), that cooperate to transfer electrons derived from NADH and succinate to molecular oxygen, creating an electrochemical gradient over the inner membrane that drives transmembrane transport and the ATP synthase. Cytochrome c oxidase is the component of the respiratory chain that catalyzes the reduction of oxygen to water. Electrons originating from reduced cytochrome c in the intermembrane space (IMS) are transferred via the dinuclear copper A center (CU(A)) of subunit 2 and heme A of subunit 1 to the active site in subunit 1, a binuclear center (BNC) formed by heme A3 and copper B (CU(B)). The BNC reduces molecular oxygen to 2 water molecules using 4 electrons from cytochrome c in the IMS and 4 protons from the mitochondrial matrix.</text>
</comment>
<comment type="subunit">
    <text evidence="10">Component of the cytochrome c oxidase (complex IV, CIV), a multisubunit enzyme composed of a catalytic core of 3 subunits and several supernumerary subunits. The complex exists as a monomer or a dimer and forms supercomplexes (SCs) in the inner mitochondrial membrane with ubiquinol-cytochrome c oxidoreductase (cytochrome b-c1 complex, complex III, CIII).</text>
</comment>
<dbReference type="GO" id="GO:0045277">
    <property type="term" value="C:respiratory chain complex IV"/>
    <property type="evidence" value="ECO:0007669"/>
    <property type="project" value="UniProtKB-UniRule"/>
</dbReference>
<keyword evidence="8 10" id="KW-0496">Mitochondrion</keyword>
<dbReference type="GO" id="GO:0005743">
    <property type="term" value="C:mitochondrial inner membrane"/>
    <property type="evidence" value="ECO:0007669"/>
    <property type="project" value="UniProtKB-SubCell"/>
</dbReference>
<feature type="transmembrane region" description="Helical" evidence="10">
    <location>
        <begin position="42"/>
        <end position="65"/>
    </location>
</feature>
<dbReference type="InterPro" id="IPR036636">
    <property type="entry name" value="COX7C/Cox8_sf"/>
</dbReference>
<comment type="pathway">
    <text evidence="2 10">Energy metabolism; oxidative phosphorylation.</text>
</comment>
<gene>
    <name evidence="11" type="ORF">HG535_0B06480</name>
</gene>
<keyword evidence="12" id="KW-1185">Reference proteome</keyword>
<dbReference type="PANTHER" id="PTHR13313">
    <property type="entry name" value="CYTOCHROME C OXIDASE SUBUNIT VIIC"/>
    <property type="match status" value="1"/>
</dbReference>
<evidence type="ECO:0000256" key="4">
    <source>
        <dbReference type="ARBA" id="ARBA00022692"/>
    </source>
</evidence>
<name>A0A7H9AZF8_ZYGMR</name>
<dbReference type="Proteomes" id="UP000509704">
    <property type="component" value="Chromosome 2"/>
</dbReference>
<dbReference type="GeneID" id="59235265"/>
<sequence length="73" mass="8502">MFGQQLIRFSTRRAFSSSIRQQAHFKEGVYSNLPVKVHNRKIPFGLIHFGFFTLGFLVPFFSSFVQMRKSGLM</sequence>
<organism evidence="11 12">
    <name type="scientific">Zygotorulaspora mrakii</name>
    <name type="common">Zygosaccharomyces mrakii</name>
    <dbReference type="NCBI Taxonomy" id="42260"/>
    <lineage>
        <taxon>Eukaryota</taxon>
        <taxon>Fungi</taxon>
        <taxon>Dikarya</taxon>
        <taxon>Ascomycota</taxon>
        <taxon>Saccharomycotina</taxon>
        <taxon>Saccharomycetes</taxon>
        <taxon>Saccharomycetales</taxon>
        <taxon>Saccharomycetaceae</taxon>
        <taxon>Zygotorulaspora</taxon>
    </lineage>
</organism>
<dbReference type="KEGG" id="zmk:HG535_0B06480"/>
<evidence type="ECO:0000256" key="3">
    <source>
        <dbReference type="ARBA" id="ARBA00010514"/>
    </source>
</evidence>
<dbReference type="EMBL" id="CP058605">
    <property type="protein sequence ID" value="QLG71603.1"/>
    <property type="molecule type" value="Genomic_DNA"/>
</dbReference>
<dbReference type="OrthoDB" id="9974841at2759"/>
<dbReference type="PANTHER" id="PTHR13313:SF0">
    <property type="entry name" value="CYTOCHROME C OXIDASE SUBUNIT 7C, MITOCHONDRIAL"/>
    <property type="match status" value="1"/>
</dbReference>
<reference evidence="11 12" key="1">
    <citation type="submission" date="2020-07" db="EMBL/GenBank/DDBJ databases">
        <title>The yeast mating-type switching endonuclease HO is a domesticated member of an unorthodox homing genetic element family.</title>
        <authorList>
            <person name="Coughlan A.Y."/>
            <person name="Lombardi L."/>
            <person name="Braun-Galleani S."/>
            <person name="Martos A.R."/>
            <person name="Galeote V."/>
            <person name="Bigey F."/>
            <person name="Dequin S."/>
            <person name="Byrne K.P."/>
            <person name="Wolfe K.H."/>
        </authorList>
    </citation>
    <scope>NUCLEOTIDE SEQUENCE [LARGE SCALE GENOMIC DNA]</scope>
    <source>
        <strain evidence="11 12">NRRL Y-6702</strain>
    </source>
</reference>
<dbReference type="AlphaFoldDB" id="A0A7H9AZF8"/>
<dbReference type="InterPro" id="IPR004202">
    <property type="entry name" value="COX7C/Cox8"/>
</dbReference>
<keyword evidence="9 10" id="KW-0472">Membrane</keyword>
<evidence type="ECO:0000256" key="2">
    <source>
        <dbReference type="ARBA" id="ARBA00004673"/>
    </source>
</evidence>
<evidence type="ECO:0000256" key="1">
    <source>
        <dbReference type="ARBA" id="ARBA00004434"/>
    </source>
</evidence>
<evidence type="ECO:0000256" key="5">
    <source>
        <dbReference type="ARBA" id="ARBA00022792"/>
    </source>
</evidence>
<evidence type="ECO:0000256" key="7">
    <source>
        <dbReference type="ARBA" id="ARBA00022989"/>
    </source>
</evidence>
<comment type="similarity">
    <text evidence="3 10">Belongs to the cytochrome c oxidase VIIc family.</text>
</comment>
<evidence type="ECO:0000256" key="6">
    <source>
        <dbReference type="ARBA" id="ARBA00022946"/>
    </source>
</evidence>
<evidence type="ECO:0000313" key="11">
    <source>
        <dbReference type="EMBL" id="QLG71603.1"/>
    </source>
</evidence>
<evidence type="ECO:0000313" key="12">
    <source>
        <dbReference type="Proteomes" id="UP000509704"/>
    </source>
</evidence>
<protein>
    <recommendedName>
        <fullName evidence="10">Cytochrome c oxidase subunit 8, mitochondrial</fullName>
    </recommendedName>
    <alternativeName>
        <fullName evidence="10">Cytochrome c oxidase polypeptide VIII</fullName>
    </alternativeName>
</protein>
<keyword evidence="4 10" id="KW-0812">Transmembrane</keyword>
<dbReference type="GO" id="GO:0006123">
    <property type="term" value="P:mitochondrial electron transport, cytochrome c to oxygen"/>
    <property type="evidence" value="ECO:0007669"/>
    <property type="project" value="UniProtKB-UniRule"/>
</dbReference>
<dbReference type="UniPathway" id="UPA00705"/>
<proteinExistence type="inferred from homology"/>
<dbReference type="Pfam" id="PF02935">
    <property type="entry name" value="COX7C"/>
    <property type="match status" value="1"/>
</dbReference>